<keyword evidence="1 4" id="KW-0808">Transferase</keyword>
<organism evidence="4 5">
    <name type="scientific">Quadrisphaera setariae</name>
    <dbReference type="NCBI Taxonomy" id="2593304"/>
    <lineage>
        <taxon>Bacteria</taxon>
        <taxon>Bacillati</taxon>
        <taxon>Actinomycetota</taxon>
        <taxon>Actinomycetes</taxon>
        <taxon>Kineosporiales</taxon>
        <taxon>Kineosporiaceae</taxon>
        <taxon>Quadrisphaera</taxon>
    </lineage>
</organism>
<dbReference type="PANTHER" id="PTHR43877">
    <property type="entry name" value="AMINOALKYLPHOSPHONATE N-ACETYLTRANSFERASE-RELATED-RELATED"/>
    <property type="match status" value="1"/>
</dbReference>
<evidence type="ECO:0000256" key="1">
    <source>
        <dbReference type="ARBA" id="ARBA00022679"/>
    </source>
</evidence>
<feature type="domain" description="N-acetyltransferase" evidence="3">
    <location>
        <begin position="5"/>
        <end position="165"/>
    </location>
</feature>
<reference evidence="4 5" key="1">
    <citation type="submission" date="2019-07" db="EMBL/GenBank/DDBJ databases">
        <title>Quadrisphaera sp. strain DD2A genome sequencing and assembly.</title>
        <authorList>
            <person name="Kim I."/>
        </authorList>
    </citation>
    <scope>NUCLEOTIDE SEQUENCE [LARGE SCALE GENOMIC DNA]</scope>
    <source>
        <strain evidence="4 5">DD2A</strain>
    </source>
</reference>
<evidence type="ECO:0000259" key="3">
    <source>
        <dbReference type="PROSITE" id="PS51186"/>
    </source>
</evidence>
<proteinExistence type="predicted"/>
<dbReference type="InterPro" id="IPR000182">
    <property type="entry name" value="GNAT_dom"/>
</dbReference>
<dbReference type="EMBL" id="VKAC01000001">
    <property type="protein sequence ID" value="TXR57941.1"/>
    <property type="molecule type" value="Genomic_DNA"/>
</dbReference>
<dbReference type="OrthoDB" id="3174517at2"/>
<gene>
    <name evidence="4" type="ORF">FMM08_01555</name>
</gene>
<dbReference type="GO" id="GO:0016747">
    <property type="term" value="F:acyltransferase activity, transferring groups other than amino-acyl groups"/>
    <property type="evidence" value="ECO:0007669"/>
    <property type="project" value="InterPro"/>
</dbReference>
<dbReference type="Proteomes" id="UP000321234">
    <property type="component" value="Unassembled WGS sequence"/>
</dbReference>
<dbReference type="InterPro" id="IPR016181">
    <property type="entry name" value="Acyl_CoA_acyltransferase"/>
</dbReference>
<evidence type="ECO:0000256" key="2">
    <source>
        <dbReference type="ARBA" id="ARBA00023315"/>
    </source>
</evidence>
<evidence type="ECO:0000313" key="5">
    <source>
        <dbReference type="Proteomes" id="UP000321234"/>
    </source>
</evidence>
<protein>
    <submittedName>
        <fullName evidence="4">GNAT family N-acetyltransferase</fullName>
    </submittedName>
</protein>
<sequence>MSTEVVITPAPPSAPEAVAARASFCADVSTAMGVTWQLPVTADGDLAAPGGAFWLARSVEGTQDDDERGRVLGCVGARAVELAGGPAVEVKRLWVSSAARGLGLGTRLLDVAEGWARARGATRLVLDTRSELESATRLYRRTGWTEVAPYNDNTDAQLWFSEPLG</sequence>
<dbReference type="InterPro" id="IPR050832">
    <property type="entry name" value="Bact_Acetyltransf"/>
</dbReference>
<keyword evidence="5" id="KW-1185">Reference proteome</keyword>
<dbReference type="RefSeq" id="WP_147924552.1">
    <property type="nucleotide sequence ID" value="NZ_VKAC01000001.1"/>
</dbReference>
<name>A0A5C8ZL97_9ACTN</name>
<dbReference type="PANTHER" id="PTHR43877:SF2">
    <property type="entry name" value="AMINOALKYLPHOSPHONATE N-ACETYLTRANSFERASE-RELATED"/>
    <property type="match status" value="1"/>
</dbReference>
<dbReference type="AlphaFoldDB" id="A0A5C8ZL97"/>
<accession>A0A5C8ZL97</accession>
<dbReference type="PROSITE" id="PS51186">
    <property type="entry name" value="GNAT"/>
    <property type="match status" value="1"/>
</dbReference>
<dbReference type="CDD" id="cd04301">
    <property type="entry name" value="NAT_SF"/>
    <property type="match status" value="1"/>
</dbReference>
<evidence type="ECO:0000313" key="4">
    <source>
        <dbReference type="EMBL" id="TXR57941.1"/>
    </source>
</evidence>
<dbReference type="Gene3D" id="3.40.630.30">
    <property type="match status" value="1"/>
</dbReference>
<dbReference type="SUPFAM" id="SSF55729">
    <property type="entry name" value="Acyl-CoA N-acyltransferases (Nat)"/>
    <property type="match status" value="1"/>
</dbReference>
<dbReference type="Pfam" id="PF00583">
    <property type="entry name" value="Acetyltransf_1"/>
    <property type="match status" value="1"/>
</dbReference>
<comment type="caution">
    <text evidence="4">The sequence shown here is derived from an EMBL/GenBank/DDBJ whole genome shotgun (WGS) entry which is preliminary data.</text>
</comment>
<keyword evidence="2" id="KW-0012">Acyltransferase</keyword>